<dbReference type="Proteomes" id="UP001419268">
    <property type="component" value="Unassembled WGS sequence"/>
</dbReference>
<accession>A0AAP0L6R6</accession>
<evidence type="ECO:0000313" key="3">
    <source>
        <dbReference type="Proteomes" id="UP001419268"/>
    </source>
</evidence>
<feature type="region of interest" description="Disordered" evidence="1">
    <location>
        <begin position="1"/>
        <end position="20"/>
    </location>
</feature>
<dbReference type="AlphaFoldDB" id="A0AAP0L6R6"/>
<evidence type="ECO:0000313" key="2">
    <source>
        <dbReference type="EMBL" id="KAK9164822.1"/>
    </source>
</evidence>
<dbReference type="EMBL" id="JBBNAG010000001">
    <property type="protein sequence ID" value="KAK9164822.1"/>
    <property type="molecule type" value="Genomic_DNA"/>
</dbReference>
<protein>
    <submittedName>
        <fullName evidence="2">Uncharacterized protein</fullName>
    </submittedName>
</protein>
<name>A0AAP0L6R6_9MAGN</name>
<sequence length="83" mass="9100">MLIPHHQKSEEHPKCQVRSSSNRAYLDIPLIFTPSTPAGETNSKEGTKVGRSTLAVVITTKAIPSWSPNLSNSQTNKSRITPM</sequence>
<gene>
    <name evidence="2" type="ORF">Scep_000013</name>
</gene>
<reference evidence="2 3" key="1">
    <citation type="submission" date="2024-01" db="EMBL/GenBank/DDBJ databases">
        <title>Genome assemblies of Stephania.</title>
        <authorList>
            <person name="Yang L."/>
        </authorList>
    </citation>
    <scope>NUCLEOTIDE SEQUENCE [LARGE SCALE GENOMIC DNA]</scope>
    <source>
        <strain evidence="2">JXDWG</strain>
        <tissue evidence="2">Leaf</tissue>
    </source>
</reference>
<evidence type="ECO:0000256" key="1">
    <source>
        <dbReference type="SAM" id="MobiDB-lite"/>
    </source>
</evidence>
<organism evidence="2 3">
    <name type="scientific">Stephania cephalantha</name>
    <dbReference type="NCBI Taxonomy" id="152367"/>
    <lineage>
        <taxon>Eukaryota</taxon>
        <taxon>Viridiplantae</taxon>
        <taxon>Streptophyta</taxon>
        <taxon>Embryophyta</taxon>
        <taxon>Tracheophyta</taxon>
        <taxon>Spermatophyta</taxon>
        <taxon>Magnoliopsida</taxon>
        <taxon>Ranunculales</taxon>
        <taxon>Menispermaceae</taxon>
        <taxon>Menispermoideae</taxon>
        <taxon>Cissampelideae</taxon>
        <taxon>Stephania</taxon>
    </lineage>
</organism>
<proteinExistence type="predicted"/>
<comment type="caution">
    <text evidence="2">The sequence shown here is derived from an EMBL/GenBank/DDBJ whole genome shotgun (WGS) entry which is preliminary data.</text>
</comment>
<keyword evidence="3" id="KW-1185">Reference proteome</keyword>